<evidence type="ECO:0000313" key="2">
    <source>
        <dbReference type="Proteomes" id="UP000653076"/>
    </source>
</evidence>
<comment type="caution">
    <text evidence="1">The sequence shown here is derived from an EMBL/GenBank/DDBJ whole genome shotgun (WGS) entry which is preliminary data.</text>
</comment>
<protein>
    <recommendedName>
        <fullName evidence="3">DUF397 domain-containing protein</fullName>
    </recommendedName>
</protein>
<name>A0ABQ4JK61_9ACTN</name>
<evidence type="ECO:0008006" key="3">
    <source>
        <dbReference type="Google" id="ProtNLM"/>
    </source>
</evidence>
<gene>
    <name evidence="1" type="ORF">Vqi01_51140</name>
</gene>
<dbReference type="Proteomes" id="UP000653076">
    <property type="component" value="Unassembled WGS sequence"/>
</dbReference>
<reference evidence="1 2" key="1">
    <citation type="submission" date="2021-01" db="EMBL/GenBank/DDBJ databases">
        <title>Whole genome shotgun sequence of Verrucosispora qiuiae NBRC 106684.</title>
        <authorList>
            <person name="Komaki H."/>
            <person name="Tamura T."/>
        </authorList>
    </citation>
    <scope>NUCLEOTIDE SEQUENCE [LARGE SCALE GENOMIC DNA]</scope>
    <source>
        <strain evidence="1 2">NBRC 106684</strain>
    </source>
</reference>
<keyword evidence="2" id="KW-1185">Reference proteome</keyword>
<sequence length="58" mass="6239">MPVGQLSDHPYRDRLGELPWPRTVIDLANCGGKGPSGAALAFAPTAWRAFIAYVAERA</sequence>
<evidence type="ECO:0000313" key="1">
    <source>
        <dbReference type="EMBL" id="GIJ29952.1"/>
    </source>
</evidence>
<accession>A0ABQ4JK61</accession>
<proteinExistence type="predicted"/>
<dbReference type="EMBL" id="BOPC01000090">
    <property type="protein sequence ID" value="GIJ29952.1"/>
    <property type="molecule type" value="Genomic_DNA"/>
</dbReference>
<organism evidence="1 2">
    <name type="scientific">Micromonospora qiuiae</name>
    <dbReference type="NCBI Taxonomy" id="502268"/>
    <lineage>
        <taxon>Bacteria</taxon>
        <taxon>Bacillati</taxon>
        <taxon>Actinomycetota</taxon>
        <taxon>Actinomycetes</taxon>
        <taxon>Micromonosporales</taxon>
        <taxon>Micromonosporaceae</taxon>
        <taxon>Micromonospora</taxon>
    </lineage>
</organism>